<dbReference type="AlphaFoldDB" id="A0A8G2M5V7"/>
<organism evidence="1 2">
    <name type="scientific">Mobiluncus mulieris</name>
    <dbReference type="NCBI Taxonomy" id="2052"/>
    <lineage>
        <taxon>Bacteria</taxon>
        <taxon>Bacillati</taxon>
        <taxon>Actinomycetota</taxon>
        <taxon>Actinomycetes</taxon>
        <taxon>Actinomycetales</taxon>
        <taxon>Actinomycetaceae</taxon>
        <taxon>Mobiluncus</taxon>
    </lineage>
</organism>
<comment type="caution">
    <text evidence="1">The sequence shown here is derived from an EMBL/GenBank/DDBJ whole genome shotgun (WGS) entry which is preliminary data.</text>
</comment>
<dbReference type="Proteomes" id="UP000255284">
    <property type="component" value="Unassembled WGS sequence"/>
</dbReference>
<dbReference type="EMBL" id="UGGQ01000006">
    <property type="protein sequence ID" value="STO16760.1"/>
    <property type="molecule type" value="Genomic_DNA"/>
</dbReference>
<evidence type="ECO:0000313" key="2">
    <source>
        <dbReference type="Proteomes" id="UP000255284"/>
    </source>
</evidence>
<name>A0A8G2M5V7_9ACTO</name>
<accession>A0A8G2M5V7</accession>
<sequence length="175" mass="20588">MDDWLQPLRACTPRGNPYVWIHPGKKFDGHVRSGRFWFEMPCWLTEDLNAVFGQWQFNEYMKAQLRGEIDILLEEASCGVLEQEAHGFVRTTPKDADRTRIQPLIGELRVPEPFDVGKRHCRCRVFHYEPDAYADWLVSLGALIKDVDDKDSKTQQNQVIRLCDKRRCEHESRRN</sequence>
<reference evidence="1 2" key="1">
    <citation type="submission" date="2018-06" db="EMBL/GenBank/DDBJ databases">
        <authorList>
            <consortium name="Pathogen Informatics"/>
            <person name="Doyle S."/>
        </authorList>
    </citation>
    <scope>NUCLEOTIDE SEQUENCE [LARGE SCALE GENOMIC DNA]</scope>
    <source>
        <strain evidence="1 2">NCTC11819</strain>
    </source>
</reference>
<protein>
    <submittedName>
        <fullName evidence="1">Uncharacterized protein</fullName>
    </submittedName>
</protein>
<evidence type="ECO:0000313" key="1">
    <source>
        <dbReference type="EMBL" id="STO16760.1"/>
    </source>
</evidence>
<proteinExistence type="predicted"/>
<dbReference type="RefSeq" id="WP_160151205.1">
    <property type="nucleotide sequence ID" value="NZ_CAMUNX010000042.1"/>
</dbReference>
<gene>
    <name evidence="1" type="ORF">NCTC11819_01334</name>
</gene>
<dbReference type="GeneID" id="61168599"/>